<evidence type="ECO:0000313" key="1">
    <source>
        <dbReference type="EMBL" id="KAI0041715.1"/>
    </source>
</evidence>
<dbReference type="Proteomes" id="UP000814033">
    <property type="component" value="Unassembled WGS sequence"/>
</dbReference>
<reference evidence="1" key="1">
    <citation type="submission" date="2021-02" db="EMBL/GenBank/DDBJ databases">
        <authorList>
            <consortium name="DOE Joint Genome Institute"/>
            <person name="Ahrendt S."/>
            <person name="Looney B.P."/>
            <person name="Miyauchi S."/>
            <person name="Morin E."/>
            <person name="Drula E."/>
            <person name="Courty P.E."/>
            <person name="Chicoki N."/>
            <person name="Fauchery L."/>
            <person name="Kohler A."/>
            <person name="Kuo A."/>
            <person name="Labutti K."/>
            <person name="Pangilinan J."/>
            <person name="Lipzen A."/>
            <person name="Riley R."/>
            <person name="Andreopoulos W."/>
            <person name="He G."/>
            <person name="Johnson J."/>
            <person name="Barry K.W."/>
            <person name="Grigoriev I.V."/>
            <person name="Nagy L."/>
            <person name="Hibbett D."/>
            <person name="Henrissat B."/>
            <person name="Matheny P.B."/>
            <person name="Labbe J."/>
            <person name="Martin F."/>
        </authorList>
    </citation>
    <scope>NUCLEOTIDE SEQUENCE</scope>
    <source>
        <strain evidence="1">FP105234-sp</strain>
    </source>
</reference>
<dbReference type="EMBL" id="MU276106">
    <property type="protein sequence ID" value="KAI0041715.1"/>
    <property type="molecule type" value="Genomic_DNA"/>
</dbReference>
<proteinExistence type="predicted"/>
<name>A0ACB8RDU3_9AGAM</name>
<sequence>MKSIIVKCLPVFVSRSSRHPLGQRGRLCLPRHMPVVATSIRLSSQKDVHFWLAVLDLCFISGLFIAGRCTLALNRDPSDRRKVLAVASSAIGGRLDS</sequence>
<keyword evidence="2" id="KW-1185">Reference proteome</keyword>
<reference evidence="1" key="2">
    <citation type="journal article" date="2022" name="New Phytol.">
        <title>Evolutionary transition to the ectomycorrhizal habit in the genomes of a hyperdiverse lineage of mushroom-forming fungi.</title>
        <authorList>
            <person name="Looney B."/>
            <person name="Miyauchi S."/>
            <person name="Morin E."/>
            <person name="Drula E."/>
            <person name="Courty P.E."/>
            <person name="Kohler A."/>
            <person name="Kuo A."/>
            <person name="LaButti K."/>
            <person name="Pangilinan J."/>
            <person name="Lipzen A."/>
            <person name="Riley R."/>
            <person name="Andreopoulos W."/>
            <person name="He G."/>
            <person name="Johnson J."/>
            <person name="Nolan M."/>
            <person name="Tritt A."/>
            <person name="Barry K.W."/>
            <person name="Grigoriev I.V."/>
            <person name="Nagy L.G."/>
            <person name="Hibbett D."/>
            <person name="Henrissat B."/>
            <person name="Matheny P.B."/>
            <person name="Labbe J."/>
            <person name="Martin F.M."/>
        </authorList>
    </citation>
    <scope>NUCLEOTIDE SEQUENCE</scope>
    <source>
        <strain evidence="1">FP105234-sp</strain>
    </source>
</reference>
<comment type="caution">
    <text evidence="1">The sequence shown here is derived from an EMBL/GenBank/DDBJ whole genome shotgun (WGS) entry which is preliminary data.</text>
</comment>
<accession>A0ACB8RDU3</accession>
<organism evidence="1 2">
    <name type="scientific">Auriscalpium vulgare</name>
    <dbReference type="NCBI Taxonomy" id="40419"/>
    <lineage>
        <taxon>Eukaryota</taxon>
        <taxon>Fungi</taxon>
        <taxon>Dikarya</taxon>
        <taxon>Basidiomycota</taxon>
        <taxon>Agaricomycotina</taxon>
        <taxon>Agaricomycetes</taxon>
        <taxon>Russulales</taxon>
        <taxon>Auriscalpiaceae</taxon>
        <taxon>Auriscalpium</taxon>
    </lineage>
</organism>
<protein>
    <submittedName>
        <fullName evidence="1">Uncharacterized protein</fullName>
    </submittedName>
</protein>
<gene>
    <name evidence="1" type="ORF">FA95DRAFT_656563</name>
</gene>
<evidence type="ECO:0000313" key="2">
    <source>
        <dbReference type="Proteomes" id="UP000814033"/>
    </source>
</evidence>